<dbReference type="GO" id="GO:0005524">
    <property type="term" value="F:ATP binding"/>
    <property type="evidence" value="ECO:0007669"/>
    <property type="project" value="UniProtKB-UniRule"/>
</dbReference>
<sequence length="621" mass="64647">MDQHSPENHSLEMRSPESSRRANPHGSAGEAPAVAGYSVCRWLGRGGSADVWLVSQDSTGVKLALKCFGRPRGSGESSSDEPGSGEPGAAGMPPAVAREEDVRRELLVMSVLDHEHLVKACGVVRTDEAGGGSFGLLMDYAAGGSLQQMVTARGVLSVGETVTVLTPIAQVLGYLHGKGFTHSDVAPGNVLFTAHGKPLLADLGVARMVGDASGIPDRHTEGFTDPAPVDAVRAGLQPERDVYAAAALGWYCLTGQPPPPSAARPPLSLLVPEVPAELAAVLEAGLSDDRRQRPAAAEFATAVYRSAAAVPVDLSRSVHDTVLPELLTRRPVPPPGGRVKKRLLAWGRRLRTAAWVGPLGRPSWHGAPADPVPSVPQPDPRYAAVRRVARHAAARHALARHAAATHPAHAAVRHPAVRRAADRQRGRSRRLAVAGGVLTAAVLAGAGLVGLPGTAQEAGPAAQEPAAQEVYLPAGPAPSQGPDLPDDVRRRLAAKDPVEAVLGLAQLRSLALREGRLDLLDDVNAPNTPAHAADRRIRAGLEKSGTVLAGFTTSLSAVRRLPGSTPGRAVVAVTSSTSAYEERSAGGAVVAAGTRQQDTRLRLVLVQTAGRWRIADILPAG</sequence>
<dbReference type="InterPro" id="IPR017441">
    <property type="entry name" value="Protein_kinase_ATP_BS"/>
</dbReference>
<keyword evidence="1" id="KW-0067">ATP-binding</keyword>
<feature type="compositionally biased region" description="Low complexity" evidence="2">
    <location>
        <begin position="70"/>
        <end position="84"/>
    </location>
</feature>
<feature type="region of interest" description="Disordered" evidence="2">
    <location>
        <begin position="405"/>
        <end position="425"/>
    </location>
</feature>
<dbReference type="InterPro" id="IPR008266">
    <property type="entry name" value="Tyr_kinase_AS"/>
</dbReference>
<accession>H0QM55</accession>
<dbReference type="PROSITE" id="PS00109">
    <property type="entry name" value="PROTEIN_KINASE_TYR"/>
    <property type="match status" value="1"/>
</dbReference>
<dbReference type="PANTHER" id="PTHR44329">
    <property type="entry name" value="SERINE/THREONINE-PROTEIN KINASE TNNI3K-RELATED"/>
    <property type="match status" value="1"/>
</dbReference>
<keyword evidence="5" id="KW-1185">Reference proteome</keyword>
<dbReference type="Pfam" id="PF00069">
    <property type="entry name" value="Pkinase"/>
    <property type="match status" value="1"/>
</dbReference>
<feature type="compositionally biased region" description="Basic and acidic residues" evidence="2">
    <location>
        <begin position="1"/>
        <end position="20"/>
    </location>
</feature>
<dbReference type="PROSITE" id="PS00107">
    <property type="entry name" value="PROTEIN_KINASE_ATP"/>
    <property type="match status" value="1"/>
</dbReference>
<dbReference type="GO" id="GO:0004674">
    <property type="term" value="F:protein serine/threonine kinase activity"/>
    <property type="evidence" value="ECO:0007669"/>
    <property type="project" value="TreeGrafter"/>
</dbReference>
<protein>
    <recommendedName>
        <fullName evidence="3">Protein kinase domain-containing protein</fullName>
    </recommendedName>
</protein>
<reference evidence="4 5" key="1">
    <citation type="submission" date="2011-12" db="EMBL/GenBank/DDBJ databases">
        <title>Whole genome shotgun sequence of Arthrobacter globiformis NBRC 12137.</title>
        <authorList>
            <person name="Miyazawa S."/>
            <person name="Hosoyama A."/>
            <person name="Tsuchikane K."/>
            <person name="Katsumata H."/>
            <person name="Yamazaki S."/>
            <person name="Fujita N."/>
        </authorList>
    </citation>
    <scope>NUCLEOTIDE SEQUENCE [LARGE SCALE GENOMIC DNA]</scope>
    <source>
        <strain evidence="4 5">NBRC 12137</strain>
    </source>
</reference>
<dbReference type="PROSITE" id="PS50011">
    <property type="entry name" value="PROTEIN_KINASE_DOM"/>
    <property type="match status" value="1"/>
</dbReference>
<dbReference type="InterPro" id="IPR000719">
    <property type="entry name" value="Prot_kinase_dom"/>
</dbReference>
<comment type="caution">
    <text evidence="4">The sequence shown here is derived from an EMBL/GenBank/DDBJ whole genome shotgun (WGS) entry which is preliminary data.</text>
</comment>
<name>H0QM55_ARTG1</name>
<dbReference type="RefSeq" id="WP_003801690.1">
    <property type="nucleotide sequence ID" value="NZ_BAEG01000051.1"/>
</dbReference>
<dbReference type="AlphaFoldDB" id="H0QM55"/>
<dbReference type="SUPFAM" id="SSF56112">
    <property type="entry name" value="Protein kinase-like (PK-like)"/>
    <property type="match status" value="1"/>
</dbReference>
<evidence type="ECO:0000259" key="3">
    <source>
        <dbReference type="PROSITE" id="PS50011"/>
    </source>
</evidence>
<evidence type="ECO:0000313" key="5">
    <source>
        <dbReference type="Proteomes" id="UP000003828"/>
    </source>
</evidence>
<feature type="region of interest" description="Disordered" evidence="2">
    <location>
        <begin position="69"/>
        <end position="96"/>
    </location>
</feature>
<evidence type="ECO:0000256" key="1">
    <source>
        <dbReference type="PROSITE-ProRule" id="PRU10141"/>
    </source>
</evidence>
<evidence type="ECO:0000256" key="2">
    <source>
        <dbReference type="SAM" id="MobiDB-lite"/>
    </source>
</evidence>
<keyword evidence="1" id="KW-0547">Nucleotide-binding</keyword>
<feature type="binding site" evidence="1">
    <location>
        <position position="66"/>
    </location>
    <ligand>
        <name>ATP</name>
        <dbReference type="ChEBI" id="CHEBI:30616"/>
    </ligand>
</feature>
<dbReference type="EMBL" id="BAEG01000051">
    <property type="protein sequence ID" value="GAB13906.1"/>
    <property type="molecule type" value="Genomic_DNA"/>
</dbReference>
<dbReference type="eggNOG" id="COG0515">
    <property type="taxonomic scope" value="Bacteria"/>
</dbReference>
<evidence type="ECO:0000313" key="4">
    <source>
        <dbReference type="EMBL" id="GAB13906.1"/>
    </source>
</evidence>
<proteinExistence type="predicted"/>
<dbReference type="InterPro" id="IPR011009">
    <property type="entry name" value="Kinase-like_dom_sf"/>
</dbReference>
<dbReference type="Gene3D" id="3.30.200.20">
    <property type="entry name" value="Phosphorylase Kinase, domain 1"/>
    <property type="match status" value="1"/>
</dbReference>
<dbReference type="InterPro" id="IPR051681">
    <property type="entry name" value="Ser/Thr_Kinases-Pseudokinases"/>
</dbReference>
<feature type="region of interest" description="Disordered" evidence="2">
    <location>
        <begin position="1"/>
        <end position="30"/>
    </location>
</feature>
<dbReference type="Gene3D" id="1.10.510.10">
    <property type="entry name" value="Transferase(Phosphotransferase) domain 1"/>
    <property type="match status" value="1"/>
</dbReference>
<dbReference type="Proteomes" id="UP000003828">
    <property type="component" value="Unassembled WGS sequence"/>
</dbReference>
<feature type="domain" description="Protein kinase" evidence="3">
    <location>
        <begin position="37"/>
        <end position="305"/>
    </location>
</feature>
<gene>
    <name evidence="4" type="ORF">ARGLB_051_00870</name>
</gene>
<dbReference type="STRING" id="1077972.ARGLB_051_00870"/>
<organism evidence="4 5">
    <name type="scientific">Arthrobacter globiformis (strain ATCC 8010 / DSM 20124 / JCM 1332 / NBRC 12137 / NCIMB 8907 / NRRL B-2979 / 168)</name>
    <dbReference type="NCBI Taxonomy" id="1077972"/>
    <lineage>
        <taxon>Bacteria</taxon>
        <taxon>Bacillati</taxon>
        <taxon>Actinomycetota</taxon>
        <taxon>Actinomycetes</taxon>
        <taxon>Micrococcales</taxon>
        <taxon>Micrococcaceae</taxon>
        <taxon>Arthrobacter</taxon>
    </lineage>
</organism>